<proteinExistence type="predicted"/>
<gene>
    <name evidence="1" type="ORF">BCR44DRAFT_1371680</name>
</gene>
<feature type="non-terminal residue" evidence="1">
    <location>
        <position position="1"/>
    </location>
</feature>
<dbReference type="EMBL" id="MCFL01000041">
    <property type="protein sequence ID" value="ORZ32847.1"/>
    <property type="molecule type" value="Genomic_DNA"/>
</dbReference>
<dbReference type="Gene3D" id="3.40.140.10">
    <property type="entry name" value="Cytidine Deaminase, domain 2"/>
    <property type="match status" value="1"/>
</dbReference>
<comment type="caution">
    <text evidence="1">The sequence shown here is derived from an EMBL/GenBank/DDBJ whole genome shotgun (WGS) entry which is preliminary data.</text>
</comment>
<dbReference type="AlphaFoldDB" id="A0A1Y2HE39"/>
<sequence>SSECIADVAGFLVQRRLDKRPDRVELAPEQLIQATAEAEQWSARLGRRIRVIGRYHSHPNITVLPSHV</sequence>
<keyword evidence="2" id="KW-1185">Reference proteome</keyword>
<evidence type="ECO:0000313" key="2">
    <source>
        <dbReference type="Proteomes" id="UP000193411"/>
    </source>
</evidence>
<name>A0A1Y2HE39_9FUNG</name>
<dbReference type="SUPFAM" id="SSF102712">
    <property type="entry name" value="JAB1/MPN domain"/>
    <property type="match status" value="1"/>
</dbReference>
<reference evidence="1 2" key="1">
    <citation type="submission" date="2016-07" db="EMBL/GenBank/DDBJ databases">
        <title>Pervasive Adenine N6-methylation of Active Genes in Fungi.</title>
        <authorList>
            <consortium name="DOE Joint Genome Institute"/>
            <person name="Mondo S.J."/>
            <person name="Dannebaum R.O."/>
            <person name="Kuo R.C."/>
            <person name="Labutti K."/>
            <person name="Haridas S."/>
            <person name="Kuo A."/>
            <person name="Salamov A."/>
            <person name="Ahrendt S.R."/>
            <person name="Lipzen A."/>
            <person name="Sullivan W."/>
            <person name="Andreopoulos W.B."/>
            <person name="Clum A."/>
            <person name="Lindquist E."/>
            <person name="Daum C."/>
            <person name="Ramamoorthy G.K."/>
            <person name="Gryganskyi A."/>
            <person name="Culley D."/>
            <person name="Magnuson J.K."/>
            <person name="James T.Y."/>
            <person name="O'Malley M.A."/>
            <person name="Stajich J.E."/>
            <person name="Spatafora J.W."/>
            <person name="Visel A."/>
            <person name="Grigoriev I.V."/>
        </authorList>
    </citation>
    <scope>NUCLEOTIDE SEQUENCE [LARGE SCALE GENOMIC DNA]</scope>
    <source>
        <strain evidence="1 2">PL171</strain>
    </source>
</reference>
<protein>
    <submittedName>
        <fullName evidence="1">Uncharacterized protein</fullName>
    </submittedName>
</protein>
<dbReference type="OrthoDB" id="446074at2759"/>
<accession>A0A1Y2HE39</accession>
<evidence type="ECO:0000313" key="1">
    <source>
        <dbReference type="EMBL" id="ORZ32847.1"/>
    </source>
</evidence>
<dbReference type="Proteomes" id="UP000193411">
    <property type="component" value="Unassembled WGS sequence"/>
</dbReference>
<feature type="non-terminal residue" evidence="1">
    <location>
        <position position="68"/>
    </location>
</feature>
<organism evidence="1 2">
    <name type="scientific">Catenaria anguillulae PL171</name>
    <dbReference type="NCBI Taxonomy" id="765915"/>
    <lineage>
        <taxon>Eukaryota</taxon>
        <taxon>Fungi</taxon>
        <taxon>Fungi incertae sedis</taxon>
        <taxon>Blastocladiomycota</taxon>
        <taxon>Blastocladiomycetes</taxon>
        <taxon>Blastocladiales</taxon>
        <taxon>Catenariaceae</taxon>
        <taxon>Catenaria</taxon>
    </lineage>
</organism>
<dbReference type="STRING" id="765915.A0A1Y2HE39"/>